<reference evidence="7" key="1">
    <citation type="submission" date="2019-10" db="EMBL/GenBank/DDBJ databases">
        <title>Draft genome sequence of Panacibacter sp. KCS-6.</title>
        <authorList>
            <person name="Yim K.J."/>
        </authorList>
    </citation>
    <scope>NUCLEOTIDE SEQUENCE</scope>
    <source>
        <strain evidence="7">KCS-6</strain>
    </source>
</reference>
<dbReference type="GO" id="GO:0043190">
    <property type="term" value="C:ATP-binding cassette (ABC) transporter complex"/>
    <property type="evidence" value="ECO:0007669"/>
    <property type="project" value="TreeGrafter"/>
</dbReference>
<evidence type="ECO:0000256" key="4">
    <source>
        <dbReference type="ARBA" id="ARBA00022989"/>
    </source>
</evidence>
<dbReference type="AlphaFoldDB" id="A0A8J8FKA3"/>
<feature type="transmembrane region" description="Helical" evidence="6">
    <location>
        <begin position="13"/>
        <end position="37"/>
    </location>
</feature>
<keyword evidence="5 6" id="KW-0472">Membrane</keyword>
<gene>
    <name evidence="7" type="ORF">GD597_20640</name>
</gene>
<feature type="transmembrane region" description="Helical" evidence="6">
    <location>
        <begin position="426"/>
        <end position="446"/>
    </location>
</feature>
<dbReference type="RefSeq" id="WP_171609834.1">
    <property type="nucleotide sequence ID" value="NZ_WHPF01000020.1"/>
</dbReference>
<dbReference type="GO" id="GO:0015920">
    <property type="term" value="P:lipopolysaccharide transport"/>
    <property type="evidence" value="ECO:0007669"/>
    <property type="project" value="TreeGrafter"/>
</dbReference>
<keyword evidence="8" id="KW-1185">Reference proteome</keyword>
<sequence>MVKKLDILILRSFIGPFLATFLISLFVLTMQFFWLYIDDLVGKGLDMPTLAYLTGLVAITWVPLALPLALLLSSIMTFGNLGETFELVAIKSSGIPLIRFMQPLFITTIILSGVAFLFANNIIPVANLKLNALKYDIIVKKPAFDIKEGVFYDKIEGYVIKIGQKDKDDSTIRNVVIYEKNFGLQDNFMVAKSGIMRITPDQRFMEFELHNGWNYEENGKRYGTNTEFIRMGFSSYKKEFDLSSFKMNRTEDSLFKYDPKMLSIRQLNLAIDSLGDVPDSFYRRTKRELSTYFSFIKYEDSVWPAPSKVKIQPAKSFEKLIPDSVKTIVFDRAYSNLSSSKSIAELSAIDYSGKTEMVRKHWIEWHRKFALSFACIVLFMIGAPLGSIIRKGGLGTPLIFAIAFFVVFNMLNTFGEKFAKTGESSVFTGMWLSSIILIPFGIFLTYKAMRDSQLFNKEFYFRLFKKNKSN</sequence>
<evidence type="ECO:0000313" key="8">
    <source>
        <dbReference type="Proteomes" id="UP000598971"/>
    </source>
</evidence>
<feature type="transmembrane region" description="Helical" evidence="6">
    <location>
        <begin position="97"/>
        <end position="119"/>
    </location>
</feature>
<proteinExistence type="predicted"/>
<evidence type="ECO:0000256" key="3">
    <source>
        <dbReference type="ARBA" id="ARBA00022692"/>
    </source>
</evidence>
<comment type="caution">
    <text evidence="7">The sequence shown here is derived from an EMBL/GenBank/DDBJ whole genome shotgun (WGS) entry which is preliminary data.</text>
</comment>
<evidence type="ECO:0000256" key="2">
    <source>
        <dbReference type="ARBA" id="ARBA00022475"/>
    </source>
</evidence>
<keyword evidence="2" id="KW-1003">Cell membrane</keyword>
<feature type="transmembrane region" description="Helical" evidence="6">
    <location>
        <begin position="395"/>
        <end position="414"/>
    </location>
</feature>
<dbReference type="EMBL" id="WHPF01000020">
    <property type="protein sequence ID" value="NNV57884.1"/>
    <property type="molecule type" value="Genomic_DNA"/>
</dbReference>
<keyword evidence="3 6" id="KW-0812">Transmembrane</keyword>
<keyword evidence="4 6" id="KW-1133">Transmembrane helix</keyword>
<organism evidence="7 8">
    <name type="scientific">Limnovirga soli</name>
    <dbReference type="NCBI Taxonomy" id="2656915"/>
    <lineage>
        <taxon>Bacteria</taxon>
        <taxon>Pseudomonadati</taxon>
        <taxon>Bacteroidota</taxon>
        <taxon>Chitinophagia</taxon>
        <taxon>Chitinophagales</taxon>
        <taxon>Chitinophagaceae</taxon>
        <taxon>Limnovirga</taxon>
    </lineage>
</organism>
<feature type="transmembrane region" description="Helical" evidence="6">
    <location>
        <begin position="369"/>
        <end position="389"/>
    </location>
</feature>
<dbReference type="PANTHER" id="PTHR33529">
    <property type="entry name" value="SLR0882 PROTEIN-RELATED"/>
    <property type="match status" value="1"/>
</dbReference>
<evidence type="ECO:0000256" key="1">
    <source>
        <dbReference type="ARBA" id="ARBA00004651"/>
    </source>
</evidence>
<dbReference type="PANTHER" id="PTHR33529:SF6">
    <property type="entry name" value="YJGP_YJGQ FAMILY PERMEASE"/>
    <property type="match status" value="1"/>
</dbReference>
<dbReference type="Proteomes" id="UP000598971">
    <property type="component" value="Unassembled WGS sequence"/>
</dbReference>
<name>A0A8J8FKA3_9BACT</name>
<evidence type="ECO:0000256" key="6">
    <source>
        <dbReference type="SAM" id="Phobius"/>
    </source>
</evidence>
<accession>A0A8J8FKA3</accession>
<protein>
    <submittedName>
        <fullName evidence="7">LptF/LptG family permease</fullName>
    </submittedName>
</protein>
<feature type="transmembrane region" description="Helical" evidence="6">
    <location>
        <begin position="49"/>
        <end position="77"/>
    </location>
</feature>
<comment type="subcellular location">
    <subcellularLocation>
        <location evidence="1">Cell membrane</location>
        <topology evidence="1">Multi-pass membrane protein</topology>
    </subcellularLocation>
</comment>
<dbReference type="Pfam" id="PF03739">
    <property type="entry name" value="LptF_LptG"/>
    <property type="match status" value="1"/>
</dbReference>
<dbReference type="InterPro" id="IPR005495">
    <property type="entry name" value="LptG/LptF_permease"/>
</dbReference>
<evidence type="ECO:0000256" key="5">
    <source>
        <dbReference type="ARBA" id="ARBA00023136"/>
    </source>
</evidence>
<evidence type="ECO:0000313" key="7">
    <source>
        <dbReference type="EMBL" id="NNV57884.1"/>
    </source>
</evidence>